<gene>
    <name evidence="4" type="ORF">SAMN05216231_2367</name>
</gene>
<sequence>MTKLSGKTAIVTGASSGIGAAIAEQLASEGANVVLAARRKEKLEELVESINKEENGKAIAVETDVAKQSEVDTLAEKASETFGEVDIYVNNAGLMLMSTIQKGHVNEWDQMIDVNIKGVLYGVNSVLPKMVERSTGHLVNISSVAGHEVAKVNAVYSATKFAVRALSMGLEKELARTGVRVTNISPGAVATDLASHGTDEDLKKKASNSDRKKLEANDIARAVVYAVTQPDYVNVNEVTVRPV</sequence>
<keyword evidence="2" id="KW-0560">Oxidoreductase</keyword>
<dbReference type="AlphaFoldDB" id="A0A1H1CSY0"/>
<dbReference type="PIRSF" id="PIRSF000126">
    <property type="entry name" value="11-beta-HSD1"/>
    <property type="match status" value="1"/>
</dbReference>
<dbReference type="PRINTS" id="PR00080">
    <property type="entry name" value="SDRFAMILY"/>
</dbReference>
<keyword evidence="5" id="KW-1185">Reference proteome</keyword>
<dbReference type="PANTHER" id="PTHR43115:SF4">
    <property type="entry name" value="DEHYDROGENASE_REDUCTASE SDR FAMILY MEMBER 11"/>
    <property type="match status" value="1"/>
</dbReference>
<dbReference type="PANTHER" id="PTHR43115">
    <property type="entry name" value="DEHYDROGENASE/REDUCTASE SDR FAMILY MEMBER 11"/>
    <property type="match status" value="1"/>
</dbReference>
<accession>A0A1H1CSY0</accession>
<protein>
    <submittedName>
        <fullName evidence="4">NADP-dependent 3-hydroxy acid dehydrogenase YdfG</fullName>
    </submittedName>
</protein>
<evidence type="ECO:0000256" key="1">
    <source>
        <dbReference type="ARBA" id="ARBA00006484"/>
    </source>
</evidence>
<reference evidence="4 5" key="1">
    <citation type="submission" date="2016-10" db="EMBL/GenBank/DDBJ databases">
        <authorList>
            <person name="de Groot N.N."/>
        </authorList>
    </citation>
    <scope>NUCLEOTIDE SEQUENCE [LARGE SCALE GENOMIC DNA]</scope>
    <source>
        <strain evidence="4 5">CGMCC 1.10449</strain>
    </source>
</reference>
<evidence type="ECO:0000256" key="2">
    <source>
        <dbReference type="ARBA" id="ARBA00023002"/>
    </source>
</evidence>
<evidence type="ECO:0000313" key="5">
    <source>
        <dbReference type="Proteomes" id="UP000199444"/>
    </source>
</evidence>
<name>A0A1H1CSY0_9BACI</name>
<dbReference type="Proteomes" id="UP000199444">
    <property type="component" value="Unassembled WGS sequence"/>
</dbReference>
<dbReference type="EMBL" id="FNKD01000002">
    <property type="protein sequence ID" value="SDQ66666.1"/>
    <property type="molecule type" value="Genomic_DNA"/>
</dbReference>
<dbReference type="Gene3D" id="3.40.50.720">
    <property type="entry name" value="NAD(P)-binding Rossmann-like Domain"/>
    <property type="match status" value="1"/>
</dbReference>
<evidence type="ECO:0000313" key="4">
    <source>
        <dbReference type="EMBL" id="SDQ66666.1"/>
    </source>
</evidence>
<organism evidence="4 5">
    <name type="scientific">Virgibacillus salinus</name>
    <dbReference type="NCBI Taxonomy" id="553311"/>
    <lineage>
        <taxon>Bacteria</taxon>
        <taxon>Bacillati</taxon>
        <taxon>Bacillota</taxon>
        <taxon>Bacilli</taxon>
        <taxon>Bacillales</taxon>
        <taxon>Bacillaceae</taxon>
        <taxon>Virgibacillus</taxon>
    </lineage>
</organism>
<dbReference type="RefSeq" id="WP_092493179.1">
    <property type="nucleotide sequence ID" value="NZ_FNKD01000002.1"/>
</dbReference>
<dbReference type="Pfam" id="PF00106">
    <property type="entry name" value="adh_short"/>
    <property type="match status" value="1"/>
</dbReference>
<evidence type="ECO:0000256" key="3">
    <source>
        <dbReference type="RuleBase" id="RU000363"/>
    </source>
</evidence>
<dbReference type="InterPro" id="IPR002347">
    <property type="entry name" value="SDR_fam"/>
</dbReference>
<dbReference type="InterPro" id="IPR036291">
    <property type="entry name" value="NAD(P)-bd_dom_sf"/>
</dbReference>
<dbReference type="GO" id="GO:0016616">
    <property type="term" value="F:oxidoreductase activity, acting on the CH-OH group of donors, NAD or NADP as acceptor"/>
    <property type="evidence" value="ECO:0007669"/>
    <property type="project" value="UniProtKB-ARBA"/>
</dbReference>
<dbReference type="FunFam" id="3.40.50.720:FF:000047">
    <property type="entry name" value="NADP-dependent L-serine/L-allo-threonine dehydrogenase"/>
    <property type="match status" value="1"/>
</dbReference>
<dbReference type="STRING" id="553311.SAMN05216231_2367"/>
<dbReference type="PRINTS" id="PR00081">
    <property type="entry name" value="GDHRDH"/>
</dbReference>
<dbReference type="SUPFAM" id="SSF51735">
    <property type="entry name" value="NAD(P)-binding Rossmann-fold domains"/>
    <property type="match status" value="1"/>
</dbReference>
<comment type="similarity">
    <text evidence="1 3">Belongs to the short-chain dehydrogenases/reductases (SDR) family.</text>
</comment>
<proteinExistence type="inferred from homology"/>